<evidence type="ECO:0000313" key="2">
    <source>
        <dbReference type="Proteomes" id="UP000294614"/>
    </source>
</evidence>
<proteinExistence type="predicted"/>
<organism evidence="1 2">
    <name type="scientific">Seleniivibrio woodruffii</name>
    <dbReference type="NCBI Taxonomy" id="1078050"/>
    <lineage>
        <taxon>Bacteria</taxon>
        <taxon>Pseudomonadati</taxon>
        <taxon>Deferribacterota</taxon>
        <taxon>Deferribacteres</taxon>
        <taxon>Deferribacterales</taxon>
        <taxon>Geovibrionaceae</taxon>
        <taxon>Seleniivibrio</taxon>
    </lineage>
</organism>
<dbReference type="RefSeq" id="WP_132874669.1">
    <property type="nucleotide sequence ID" value="NZ_SMGG01000008.1"/>
</dbReference>
<gene>
    <name evidence="1" type="ORF">C8D98_2705</name>
</gene>
<accession>A0A4R1K2M5</accession>
<dbReference type="Proteomes" id="UP000294614">
    <property type="component" value="Unassembled WGS sequence"/>
</dbReference>
<name>A0A4R1K2M5_9BACT</name>
<protein>
    <submittedName>
        <fullName evidence="1">Uncharacterized protein</fullName>
    </submittedName>
</protein>
<dbReference type="OrthoDB" id="9999876at2"/>
<dbReference type="EMBL" id="SMGG01000008">
    <property type="protein sequence ID" value="TCK58190.1"/>
    <property type="molecule type" value="Genomic_DNA"/>
</dbReference>
<dbReference type="AlphaFoldDB" id="A0A4R1K2M5"/>
<keyword evidence="2" id="KW-1185">Reference proteome</keyword>
<comment type="caution">
    <text evidence="1">The sequence shown here is derived from an EMBL/GenBank/DDBJ whole genome shotgun (WGS) entry which is preliminary data.</text>
</comment>
<reference evidence="1 2" key="1">
    <citation type="submission" date="2019-03" db="EMBL/GenBank/DDBJ databases">
        <title>Genomic Encyclopedia of Type Strains, Phase IV (KMG-IV): sequencing the most valuable type-strain genomes for metagenomic binning, comparative biology and taxonomic classification.</title>
        <authorList>
            <person name="Goeker M."/>
        </authorList>
    </citation>
    <scope>NUCLEOTIDE SEQUENCE [LARGE SCALE GENOMIC DNA]</scope>
    <source>
        <strain evidence="1 2">DSM 24984</strain>
    </source>
</reference>
<evidence type="ECO:0000313" key="1">
    <source>
        <dbReference type="EMBL" id="TCK58190.1"/>
    </source>
</evidence>
<sequence length="329" mass="36957">MGRYIAEDYSTINVWLAPAEYTPSGICYPDKCVSAHIRTSVIRDEPPLTAVVNGLPSGFSYSHETLAVSAYITEEDSGEYVLNVFLLPSDKTEKEFTPPCADYADADVNSDWERTGYRIRAYLPQIRTCGVTSFTTYYTGSGFAVTGVSPTGEIRSAFAEYTHNEDGHIPLETQLTSGLLIPGRTASVFFRMYDLPEEYYLGSFNFQTDIFTGATVIGCGVVTRRKVYKDKSRPEKGYTYEYVPIKGGIESSLQDEWLFDKNLRWCVEYFGKRYWLKSAYPCRLANGSFAAVAKNFSLPRDCDPDIDSSCVKTTLSEANDRIVPEKFYS</sequence>